<evidence type="ECO:0000313" key="3">
    <source>
        <dbReference type="EMBL" id="CAF1163363.1"/>
    </source>
</evidence>
<dbReference type="Proteomes" id="UP000663852">
    <property type="component" value="Unassembled WGS sequence"/>
</dbReference>
<reference evidence="2" key="1">
    <citation type="submission" date="2021-02" db="EMBL/GenBank/DDBJ databases">
        <authorList>
            <person name="Nowell W R."/>
        </authorList>
    </citation>
    <scope>NUCLEOTIDE SEQUENCE</scope>
</reference>
<evidence type="ECO:0000256" key="1">
    <source>
        <dbReference type="SAM" id="MobiDB-lite"/>
    </source>
</evidence>
<keyword evidence="4" id="KW-1185">Reference proteome</keyword>
<dbReference type="InterPro" id="IPR029234">
    <property type="entry name" value="CIMIP4"/>
</dbReference>
<dbReference type="Pfam" id="PF15400">
    <property type="entry name" value="TEX33"/>
    <property type="match status" value="1"/>
</dbReference>
<dbReference type="OrthoDB" id="5977581at2759"/>
<dbReference type="EMBL" id="CAJNOJ010000126">
    <property type="protein sequence ID" value="CAF1163363.1"/>
    <property type="molecule type" value="Genomic_DNA"/>
</dbReference>
<evidence type="ECO:0000313" key="2">
    <source>
        <dbReference type="EMBL" id="CAF0772164.1"/>
    </source>
</evidence>
<dbReference type="AlphaFoldDB" id="A0A813QV81"/>
<organism evidence="2 4">
    <name type="scientific">Adineta ricciae</name>
    <name type="common">Rotifer</name>
    <dbReference type="NCBI Taxonomy" id="249248"/>
    <lineage>
        <taxon>Eukaryota</taxon>
        <taxon>Metazoa</taxon>
        <taxon>Spiralia</taxon>
        <taxon>Gnathifera</taxon>
        <taxon>Rotifera</taxon>
        <taxon>Eurotatoria</taxon>
        <taxon>Bdelloidea</taxon>
        <taxon>Adinetida</taxon>
        <taxon>Adinetidae</taxon>
        <taxon>Adineta</taxon>
    </lineage>
</organism>
<feature type="compositionally biased region" description="Polar residues" evidence="1">
    <location>
        <begin position="83"/>
        <end position="92"/>
    </location>
</feature>
<dbReference type="EMBL" id="CAJNOR010000047">
    <property type="protein sequence ID" value="CAF0772164.1"/>
    <property type="molecule type" value="Genomic_DNA"/>
</dbReference>
<proteinExistence type="predicted"/>
<sequence length="175" mass="20717">MAANCFYIHSTTMGSSDNCDAYRAIELEGDYYTDVNGYQVPQNIRHRFRSTITSELLADRDKVERDKDELLYANVKQRPPAYQQRQPEQPKTTDPDYATLSNDLRSTVCRGIPVQRRSHTKTVHNEDIFKEYFQDDHQPSVHRRRKDWLGRWTEANIVRDRLYKSILESKKKMTE</sequence>
<dbReference type="PANTHER" id="PTHR31702:SF2">
    <property type="entry name" value="TESTIS-EXPRESSED PROTEIN 33"/>
    <property type="match status" value="1"/>
</dbReference>
<dbReference type="PANTHER" id="PTHR31702">
    <property type="entry name" value="TESTIS-EXPRESSED PROTEIN 33"/>
    <property type="match status" value="1"/>
</dbReference>
<evidence type="ECO:0000313" key="4">
    <source>
        <dbReference type="Proteomes" id="UP000663828"/>
    </source>
</evidence>
<accession>A0A813QV81</accession>
<feature type="region of interest" description="Disordered" evidence="1">
    <location>
        <begin position="76"/>
        <end position="99"/>
    </location>
</feature>
<name>A0A813QV81_ADIRI</name>
<gene>
    <name evidence="3" type="ORF">EDS130_LOCUS23266</name>
    <name evidence="2" type="ORF">XAT740_LOCUS1509</name>
</gene>
<dbReference type="Proteomes" id="UP000663828">
    <property type="component" value="Unassembled WGS sequence"/>
</dbReference>
<protein>
    <submittedName>
        <fullName evidence="2">Uncharacterized protein</fullName>
    </submittedName>
</protein>
<comment type="caution">
    <text evidence="2">The sequence shown here is derived from an EMBL/GenBank/DDBJ whole genome shotgun (WGS) entry which is preliminary data.</text>
</comment>